<organism evidence="7 8">
    <name type="scientific">Pristionchus entomophagus</name>
    <dbReference type="NCBI Taxonomy" id="358040"/>
    <lineage>
        <taxon>Eukaryota</taxon>
        <taxon>Metazoa</taxon>
        <taxon>Ecdysozoa</taxon>
        <taxon>Nematoda</taxon>
        <taxon>Chromadorea</taxon>
        <taxon>Rhabditida</taxon>
        <taxon>Rhabditina</taxon>
        <taxon>Diplogasteromorpha</taxon>
        <taxon>Diplogasteroidea</taxon>
        <taxon>Neodiplogasteridae</taxon>
        <taxon>Pristionchus</taxon>
    </lineage>
</organism>
<comment type="subcellular location">
    <subcellularLocation>
        <location evidence="1">Membrane</location>
        <topology evidence="1">Multi-pass membrane protein</topology>
    </subcellularLocation>
</comment>
<evidence type="ECO:0000256" key="3">
    <source>
        <dbReference type="ARBA" id="ARBA00022692"/>
    </source>
</evidence>
<protein>
    <submittedName>
        <fullName evidence="7">Uncharacterized protein</fullName>
    </submittedName>
</protein>
<keyword evidence="8" id="KW-1185">Reference proteome</keyword>
<evidence type="ECO:0000313" key="8">
    <source>
        <dbReference type="Proteomes" id="UP001432027"/>
    </source>
</evidence>
<evidence type="ECO:0000256" key="4">
    <source>
        <dbReference type="ARBA" id="ARBA00022989"/>
    </source>
</evidence>
<sequence>LAFGEDYELIFKDGFSPASISSNMMQGFDGMVWTTVVINALGGLIVSVVIKFADNILKTLATSFSIVIICVAENIHLSTKP</sequence>
<keyword evidence="5 6" id="KW-0472">Membrane</keyword>
<keyword evidence="4 6" id="KW-1133">Transmembrane helix</keyword>
<dbReference type="Pfam" id="PF04142">
    <property type="entry name" value="Nuc_sug_transp"/>
    <property type="match status" value="1"/>
</dbReference>
<dbReference type="AlphaFoldDB" id="A0AAV5TR38"/>
<dbReference type="PANTHER" id="PTHR10231">
    <property type="entry name" value="NUCLEOTIDE-SUGAR TRANSMEMBRANE TRANSPORTER"/>
    <property type="match status" value="1"/>
</dbReference>
<evidence type="ECO:0000256" key="1">
    <source>
        <dbReference type="ARBA" id="ARBA00004141"/>
    </source>
</evidence>
<feature type="non-terminal residue" evidence="7">
    <location>
        <position position="81"/>
    </location>
</feature>
<feature type="non-terminal residue" evidence="7">
    <location>
        <position position="1"/>
    </location>
</feature>
<keyword evidence="3 6" id="KW-0812">Transmembrane</keyword>
<accession>A0AAV5TR38</accession>
<dbReference type="EMBL" id="BTSX01000004">
    <property type="protein sequence ID" value="GMS96498.1"/>
    <property type="molecule type" value="Genomic_DNA"/>
</dbReference>
<name>A0AAV5TR38_9BILA</name>
<keyword evidence="2" id="KW-0813">Transport</keyword>
<gene>
    <name evidence="7" type="ORF">PENTCL1PPCAC_18673</name>
</gene>
<proteinExistence type="predicted"/>
<dbReference type="GO" id="GO:0000139">
    <property type="term" value="C:Golgi membrane"/>
    <property type="evidence" value="ECO:0007669"/>
    <property type="project" value="InterPro"/>
</dbReference>
<reference evidence="7" key="1">
    <citation type="submission" date="2023-10" db="EMBL/GenBank/DDBJ databases">
        <title>Genome assembly of Pristionchus species.</title>
        <authorList>
            <person name="Yoshida K."/>
            <person name="Sommer R.J."/>
        </authorList>
    </citation>
    <scope>NUCLEOTIDE SEQUENCE</scope>
    <source>
        <strain evidence="7">RS0144</strain>
    </source>
</reference>
<evidence type="ECO:0000313" key="7">
    <source>
        <dbReference type="EMBL" id="GMS96498.1"/>
    </source>
</evidence>
<dbReference type="InterPro" id="IPR007271">
    <property type="entry name" value="Nuc_sug_transpt"/>
</dbReference>
<evidence type="ECO:0000256" key="2">
    <source>
        <dbReference type="ARBA" id="ARBA00022597"/>
    </source>
</evidence>
<evidence type="ECO:0000256" key="6">
    <source>
        <dbReference type="SAM" id="Phobius"/>
    </source>
</evidence>
<comment type="caution">
    <text evidence="7">The sequence shown here is derived from an EMBL/GenBank/DDBJ whole genome shotgun (WGS) entry which is preliminary data.</text>
</comment>
<keyword evidence="2" id="KW-0762">Sugar transport</keyword>
<feature type="transmembrane region" description="Helical" evidence="6">
    <location>
        <begin position="30"/>
        <end position="50"/>
    </location>
</feature>
<evidence type="ECO:0000256" key="5">
    <source>
        <dbReference type="ARBA" id="ARBA00023136"/>
    </source>
</evidence>
<dbReference type="Proteomes" id="UP001432027">
    <property type="component" value="Unassembled WGS sequence"/>
</dbReference>
<dbReference type="GO" id="GO:0015165">
    <property type="term" value="F:pyrimidine nucleotide-sugar transmembrane transporter activity"/>
    <property type="evidence" value="ECO:0007669"/>
    <property type="project" value="InterPro"/>
</dbReference>